<comment type="subcellular location">
    <subcellularLocation>
        <location evidence="1">Secreted</location>
    </subcellularLocation>
</comment>
<reference evidence="4" key="1">
    <citation type="submission" date="2016-11" db="UniProtKB">
        <authorList>
            <consortium name="WormBaseParasite"/>
        </authorList>
    </citation>
    <scope>IDENTIFICATION</scope>
</reference>
<dbReference type="SUPFAM" id="SSF50242">
    <property type="entry name" value="TIMP-like"/>
    <property type="match status" value="1"/>
</dbReference>
<dbReference type="AlphaFoldDB" id="A0A1I7ZIV3"/>
<name>A0A1I7ZIV3_9BILA</name>
<keyword evidence="3" id="KW-1185">Reference proteome</keyword>
<proteinExistence type="predicted"/>
<evidence type="ECO:0000256" key="1">
    <source>
        <dbReference type="ARBA" id="ARBA00004613"/>
    </source>
</evidence>
<evidence type="ECO:0000313" key="3">
    <source>
        <dbReference type="Proteomes" id="UP000095287"/>
    </source>
</evidence>
<keyword evidence="2" id="KW-0964">Secreted</keyword>
<evidence type="ECO:0000256" key="2">
    <source>
        <dbReference type="ARBA" id="ARBA00022525"/>
    </source>
</evidence>
<dbReference type="Gene3D" id="2.40.50.120">
    <property type="match status" value="1"/>
</dbReference>
<dbReference type="Proteomes" id="UP000095287">
    <property type="component" value="Unplaced"/>
</dbReference>
<protein>
    <submittedName>
        <fullName evidence="4">NTR domain-containing protein</fullName>
    </submittedName>
</protein>
<dbReference type="WBParaSite" id="L893_g26741.t1">
    <property type="protein sequence ID" value="L893_g26741.t1"/>
    <property type="gene ID" value="L893_g26741"/>
</dbReference>
<dbReference type="Pfam" id="PF00965">
    <property type="entry name" value="TIMP"/>
    <property type="match status" value="1"/>
</dbReference>
<dbReference type="InterPro" id="IPR001820">
    <property type="entry name" value="TIMP"/>
</dbReference>
<dbReference type="GO" id="GO:0005576">
    <property type="term" value="C:extracellular region"/>
    <property type="evidence" value="ECO:0007669"/>
    <property type="project" value="UniProtKB-SubCell"/>
</dbReference>
<sequence length="198" mass="21932">MVISLWVFSLSSNFHVVPYTFTASPPEINNDFPFESRTQTSSSATIEQASQQYFVGVFKVLQRNTYPNNQQQVSYTVKVVKAFRVSDSPNRVGVFKVLQRNTYPNNQQQVSYAVKVVKAFRAVYGVPTVGSTNLLFTQYSSAACGIEGLQNGTDYLLAGTASDGLKMNSCAQFEGLDWNFVPDDVKNALENGSYNPCN</sequence>
<dbReference type="InterPro" id="IPR008993">
    <property type="entry name" value="TIMP-like_OB-fold"/>
</dbReference>
<accession>A0A1I7ZIV3</accession>
<evidence type="ECO:0000313" key="4">
    <source>
        <dbReference type="WBParaSite" id="L893_g26741.t1"/>
    </source>
</evidence>
<organism evidence="3 4">
    <name type="scientific">Steinernema glaseri</name>
    <dbReference type="NCBI Taxonomy" id="37863"/>
    <lineage>
        <taxon>Eukaryota</taxon>
        <taxon>Metazoa</taxon>
        <taxon>Ecdysozoa</taxon>
        <taxon>Nematoda</taxon>
        <taxon>Chromadorea</taxon>
        <taxon>Rhabditida</taxon>
        <taxon>Tylenchina</taxon>
        <taxon>Panagrolaimomorpha</taxon>
        <taxon>Strongyloidoidea</taxon>
        <taxon>Steinernematidae</taxon>
        <taxon>Steinernema</taxon>
    </lineage>
</organism>
<dbReference type="GO" id="GO:0008191">
    <property type="term" value="F:metalloendopeptidase inhibitor activity"/>
    <property type="evidence" value="ECO:0007669"/>
    <property type="project" value="InterPro"/>
</dbReference>